<protein>
    <submittedName>
        <fullName evidence="2">Uncharacterized protein</fullName>
    </submittedName>
</protein>
<proteinExistence type="predicted"/>
<sequence length="286" mass="30152">MATHDSTDPHTLSYLSLLPFALTTLPAFSSAASHTLRPLQQPPRPSTLQLKCVTCQAEIVAGLSGSFWVDKGELWASCDGCGWTSRRPAEARSDEGSKALKGRSQFERVKKRRRTEAKRATEVAHPTLLAAKQGRAAVTGATSMSKTSMESRQVSVDETETPSKVPPPSAQTLSEPSHLPISSSGTSRNSSEQPASNKLSANPSPAASDRPCPKPTSARPSPAPSSRLSTPSAASPAPSDSSTNAASKKRKRPKQPSGLAEMIEAKKRKEKEASGGAGLADFLQGL</sequence>
<reference evidence="2 3" key="1">
    <citation type="journal article" date="2018" name="Elife">
        <title>Functional genomics of lipid metabolism in the oleaginous yeast Rhodosporidium toruloides.</title>
        <authorList>
            <person name="Coradetti S.T."/>
            <person name="Pinel D."/>
            <person name="Geiselman G."/>
            <person name="Ito M."/>
            <person name="Mondo S."/>
            <person name="Reilly M.C."/>
            <person name="Cheng Y.F."/>
            <person name="Bauer S."/>
            <person name="Grigoriev I."/>
            <person name="Gladden J.M."/>
            <person name="Simmons B.A."/>
            <person name="Brem R."/>
            <person name="Arkin A.P."/>
            <person name="Skerker J.M."/>
        </authorList>
    </citation>
    <scope>NUCLEOTIDE SEQUENCE [LARGE SCALE GENOMIC DNA]</scope>
    <source>
        <strain evidence="2 3">NBRC 0880</strain>
    </source>
</reference>
<comment type="caution">
    <text evidence="2">The sequence shown here is derived from an EMBL/GenBank/DDBJ whole genome shotgun (WGS) entry which is preliminary data.</text>
</comment>
<evidence type="ECO:0000256" key="1">
    <source>
        <dbReference type="SAM" id="MobiDB-lite"/>
    </source>
</evidence>
<organism evidence="2 3">
    <name type="scientific">Rhodotorula toruloides</name>
    <name type="common">Yeast</name>
    <name type="synonym">Rhodosporidium toruloides</name>
    <dbReference type="NCBI Taxonomy" id="5286"/>
    <lineage>
        <taxon>Eukaryota</taxon>
        <taxon>Fungi</taxon>
        <taxon>Dikarya</taxon>
        <taxon>Basidiomycota</taxon>
        <taxon>Pucciniomycotina</taxon>
        <taxon>Microbotryomycetes</taxon>
        <taxon>Sporidiobolales</taxon>
        <taxon>Sporidiobolaceae</taxon>
        <taxon>Rhodotorula</taxon>
    </lineage>
</organism>
<dbReference type="OrthoDB" id="10314411at2759"/>
<feature type="compositionally biased region" description="Polar residues" evidence="1">
    <location>
        <begin position="140"/>
        <end position="156"/>
    </location>
</feature>
<accession>A0A2T0A1P5</accession>
<feature type="compositionally biased region" description="Basic and acidic residues" evidence="1">
    <location>
        <begin position="87"/>
        <end position="108"/>
    </location>
</feature>
<gene>
    <name evidence="2" type="ORF">AAT19DRAFT_10028</name>
</gene>
<feature type="region of interest" description="Disordered" evidence="1">
    <location>
        <begin position="86"/>
        <end position="286"/>
    </location>
</feature>
<dbReference type="Proteomes" id="UP000239560">
    <property type="component" value="Unassembled WGS sequence"/>
</dbReference>
<evidence type="ECO:0000313" key="2">
    <source>
        <dbReference type="EMBL" id="PRQ71913.1"/>
    </source>
</evidence>
<name>A0A2T0A1P5_RHOTO</name>
<dbReference type="AlphaFoldDB" id="A0A2T0A1P5"/>
<feature type="compositionally biased region" description="Polar residues" evidence="1">
    <location>
        <begin position="170"/>
        <end position="205"/>
    </location>
</feature>
<evidence type="ECO:0000313" key="3">
    <source>
        <dbReference type="Proteomes" id="UP000239560"/>
    </source>
</evidence>
<feature type="compositionally biased region" description="Basic and acidic residues" evidence="1">
    <location>
        <begin position="263"/>
        <end position="273"/>
    </location>
</feature>
<feature type="compositionally biased region" description="Low complexity" evidence="1">
    <location>
        <begin position="215"/>
        <end position="246"/>
    </location>
</feature>
<dbReference type="EMBL" id="LCTV02000011">
    <property type="protein sequence ID" value="PRQ71913.1"/>
    <property type="molecule type" value="Genomic_DNA"/>
</dbReference>